<dbReference type="EMBL" id="CAKKNE010000001">
    <property type="protein sequence ID" value="CAH0364485.1"/>
    <property type="molecule type" value="Genomic_DNA"/>
</dbReference>
<dbReference type="AlphaFoldDB" id="A0A8J2WDZ2"/>
<accession>A0A8J2WDZ2</accession>
<reference evidence="2" key="1">
    <citation type="submission" date="2021-11" db="EMBL/GenBank/DDBJ databases">
        <authorList>
            <consortium name="Genoscope - CEA"/>
            <person name="William W."/>
        </authorList>
    </citation>
    <scope>NUCLEOTIDE SEQUENCE</scope>
</reference>
<sequence>MSAAERVGQLLGNDIAGRVIECFDFCLIQSRVAACVSVRWSTLAVQRRELIENAFWDEPGPDAVAEAHVRMDDFNDSMEETIAQNAAAVTAASQGDPVADHLRRLGRTRGAHVVDAGESSVASYVTYAEYLPTNGHKHRVLIVARDEDLGKWVAAFSGKPYYRGDFDACPNFAEYDYDAAEPLDVYVCSDECIRRHWDAFFAINSDPNQPSRPRMAIVVDAGAGNAHTIMPLISLDLNRIAGSCHVVSKPLPPAGMPRIVNGAGPGLDLVEALFRLHWVNPLMADLVVEPLLRRTGPDRPFTAGGDGPPGVLHPPGEPVLRPGLATTDDAERGRYKFLWEVIRIDICERLVEEYYHINVPAALAEGS</sequence>
<gene>
    <name evidence="2" type="ORF">PECAL_1P08490</name>
</gene>
<name>A0A8J2WDZ2_9STRA</name>
<evidence type="ECO:0000256" key="1">
    <source>
        <dbReference type="SAM" id="MobiDB-lite"/>
    </source>
</evidence>
<feature type="region of interest" description="Disordered" evidence="1">
    <location>
        <begin position="298"/>
        <end position="325"/>
    </location>
</feature>
<organism evidence="2 3">
    <name type="scientific">Pelagomonas calceolata</name>
    <dbReference type="NCBI Taxonomy" id="35677"/>
    <lineage>
        <taxon>Eukaryota</taxon>
        <taxon>Sar</taxon>
        <taxon>Stramenopiles</taxon>
        <taxon>Ochrophyta</taxon>
        <taxon>Pelagophyceae</taxon>
        <taxon>Pelagomonadales</taxon>
        <taxon>Pelagomonadaceae</taxon>
        <taxon>Pelagomonas</taxon>
    </lineage>
</organism>
<keyword evidence="3" id="KW-1185">Reference proteome</keyword>
<proteinExistence type="predicted"/>
<dbReference type="Proteomes" id="UP000789595">
    <property type="component" value="Unassembled WGS sequence"/>
</dbReference>
<evidence type="ECO:0000313" key="3">
    <source>
        <dbReference type="Proteomes" id="UP000789595"/>
    </source>
</evidence>
<evidence type="ECO:0000313" key="2">
    <source>
        <dbReference type="EMBL" id="CAH0364485.1"/>
    </source>
</evidence>
<comment type="caution">
    <text evidence="2">The sequence shown here is derived from an EMBL/GenBank/DDBJ whole genome shotgun (WGS) entry which is preliminary data.</text>
</comment>
<protein>
    <submittedName>
        <fullName evidence="2">Uncharacterized protein</fullName>
    </submittedName>
</protein>